<dbReference type="Proteomes" id="UP000053890">
    <property type="component" value="Unassembled WGS sequence"/>
</dbReference>
<keyword evidence="6" id="KW-1185">Reference proteome</keyword>
<dbReference type="SUPFAM" id="SSF46565">
    <property type="entry name" value="Chaperone J-domain"/>
    <property type="match status" value="1"/>
</dbReference>
<accession>A0A194S4B5</accession>
<dbReference type="PANTHER" id="PTHR14021">
    <property type="entry name" value="IRON-SULFUR CLUSTER CO-CHAPERONE PROTEIN HSCB"/>
    <property type="match status" value="1"/>
</dbReference>
<dbReference type="Gene3D" id="1.10.287.110">
    <property type="entry name" value="DnaJ domain"/>
    <property type="match status" value="1"/>
</dbReference>
<dbReference type="AlphaFoldDB" id="A0A194S4B5"/>
<dbReference type="GeneID" id="28974769"/>
<proteinExistence type="inferred from homology"/>
<dbReference type="InterPro" id="IPR001623">
    <property type="entry name" value="DnaJ_domain"/>
</dbReference>
<dbReference type="GO" id="GO:0044571">
    <property type="term" value="P:[2Fe-2S] cluster assembly"/>
    <property type="evidence" value="ECO:0007669"/>
    <property type="project" value="InterPro"/>
</dbReference>
<dbReference type="GO" id="GO:0005739">
    <property type="term" value="C:mitochondrion"/>
    <property type="evidence" value="ECO:0007669"/>
    <property type="project" value="TreeGrafter"/>
</dbReference>
<evidence type="ECO:0000256" key="3">
    <source>
        <dbReference type="SAM" id="MobiDB-lite"/>
    </source>
</evidence>
<dbReference type="CDD" id="cd06257">
    <property type="entry name" value="DnaJ"/>
    <property type="match status" value="1"/>
</dbReference>
<dbReference type="SMART" id="SM00271">
    <property type="entry name" value="DnaJ"/>
    <property type="match status" value="1"/>
</dbReference>
<dbReference type="InterPro" id="IPR036386">
    <property type="entry name" value="HscB_C_sf"/>
</dbReference>
<dbReference type="PROSITE" id="PS50076">
    <property type="entry name" value="DNAJ_2"/>
    <property type="match status" value="1"/>
</dbReference>
<dbReference type="InterPro" id="IPR036869">
    <property type="entry name" value="J_dom_sf"/>
</dbReference>
<dbReference type="InterPro" id="IPR004640">
    <property type="entry name" value="HscB"/>
</dbReference>
<dbReference type="PANTHER" id="PTHR14021:SF15">
    <property type="entry name" value="IRON-SULFUR CLUSTER CO-CHAPERONE PROTEIN HSCB"/>
    <property type="match status" value="1"/>
</dbReference>
<dbReference type="Gene3D" id="1.20.1280.20">
    <property type="entry name" value="HscB, C-terminal domain"/>
    <property type="match status" value="1"/>
</dbReference>
<dbReference type="STRING" id="578459.A0A194S4B5"/>
<dbReference type="NCBIfam" id="TIGR00714">
    <property type="entry name" value="hscB"/>
    <property type="match status" value="1"/>
</dbReference>
<dbReference type="InterPro" id="IPR009073">
    <property type="entry name" value="HscB_oligo_C"/>
</dbReference>
<feature type="domain" description="J" evidence="4">
    <location>
        <begin position="102"/>
        <end position="173"/>
    </location>
</feature>
<dbReference type="GO" id="GO:0051087">
    <property type="term" value="F:protein-folding chaperone binding"/>
    <property type="evidence" value="ECO:0007669"/>
    <property type="project" value="InterPro"/>
</dbReference>
<feature type="compositionally biased region" description="Low complexity" evidence="3">
    <location>
        <begin position="46"/>
        <end position="62"/>
    </location>
</feature>
<organism evidence="5 6">
    <name type="scientific">Rhodotorula graminis (strain WP1)</name>
    <dbReference type="NCBI Taxonomy" id="578459"/>
    <lineage>
        <taxon>Eukaryota</taxon>
        <taxon>Fungi</taxon>
        <taxon>Dikarya</taxon>
        <taxon>Basidiomycota</taxon>
        <taxon>Pucciniomycotina</taxon>
        <taxon>Microbotryomycetes</taxon>
        <taxon>Sporidiobolales</taxon>
        <taxon>Sporidiobolaceae</taxon>
        <taxon>Rhodotorula</taxon>
    </lineage>
</organism>
<dbReference type="SUPFAM" id="SSF47144">
    <property type="entry name" value="HSC20 (HSCB), C-terminal oligomerisation domain"/>
    <property type="match status" value="1"/>
</dbReference>
<dbReference type="OrthoDB" id="448954at2759"/>
<evidence type="ECO:0000313" key="6">
    <source>
        <dbReference type="Proteomes" id="UP000053890"/>
    </source>
</evidence>
<gene>
    <name evidence="5" type="ORF">RHOBADRAFT_43932</name>
</gene>
<protein>
    <recommendedName>
        <fullName evidence="4">J domain-containing protein</fullName>
    </recommendedName>
</protein>
<feature type="region of interest" description="Disordered" evidence="3">
    <location>
        <begin position="1"/>
        <end position="62"/>
    </location>
</feature>
<dbReference type="GO" id="GO:0001671">
    <property type="term" value="F:ATPase activator activity"/>
    <property type="evidence" value="ECO:0007669"/>
    <property type="project" value="InterPro"/>
</dbReference>
<dbReference type="Pfam" id="PF07743">
    <property type="entry name" value="HSCB_C"/>
    <property type="match status" value="1"/>
</dbReference>
<sequence length="272" mass="29722">MKVPAALRTALGHPPPRAATPRTALALLRPASLPSSPRAPPRPSAPHRLLSSTATTRATATSQSIYTPGASCPSCQTPTPPTLSPLCPSCSSLLPPPPHATTYFALFGLEPTFALDPATLKRSFLQLQQKVHPDMFSGKGDVEDWAKAWSGKVNDAYKVLLNDRERGEYLLSLHDVTIGEADPVTDPELLMAIMEVREALEEATSEDEVAQIRQRNKDKRKETVDELSTVFASSSPDLERARDLVIELKYLDNIDSVCREWAPGKDVPNLQH</sequence>
<dbReference type="OMA" id="TVELKYW"/>
<evidence type="ECO:0000256" key="1">
    <source>
        <dbReference type="ARBA" id="ARBA00010476"/>
    </source>
</evidence>
<dbReference type="EMBL" id="KQ474078">
    <property type="protein sequence ID" value="KPV75427.1"/>
    <property type="molecule type" value="Genomic_DNA"/>
</dbReference>
<keyword evidence="2" id="KW-0143">Chaperone</keyword>
<dbReference type="RefSeq" id="XP_018271476.1">
    <property type="nucleotide sequence ID" value="XM_018414321.1"/>
</dbReference>
<dbReference type="GO" id="GO:0051259">
    <property type="term" value="P:protein complex oligomerization"/>
    <property type="evidence" value="ECO:0007669"/>
    <property type="project" value="InterPro"/>
</dbReference>
<feature type="compositionally biased region" description="Low complexity" evidence="3">
    <location>
        <begin position="19"/>
        <end position="36"/>
    </location>
</feature>
<evidence type="ECO:0000256" key="2">
    <source>
        <dbReference type="ARBA" id="ARBA00023186"/>
    </source>
</evidence>
<evidence type="ECO:0000313" key="5">
    <source>
        <dbReference type="EMBL" id="KPV75427.1"/>
    </source>
</evidence>
<comment type="similarity">
    <text evidence="1">Belongs to the HscB family.</text>
</comment>
<name>A0A194S4B5_RHOGW</name>
<evidence type="ECO:0000259" key="4">
    <source>
        <dbReference type="PROSITE" id="PS50076"/>
    </source>
</evidence>
<reference evidence="5 6" key="1">
    <citation type="journal article" date="2015" name="Front. Microbiol.">
        <title>Genome sequence of the plant growth promoting endophytic yeast Rhodotorula graminis WP1.</title>
        <authorList>
            <person name="Firrincieli A."/>
            <person name="Otillar R."/>
            <person name="Salamov A."/>
            <person name="Schmutz J."/>
            <person name="Khan Z."/>
            <person name="Redman R.S."/>
            <person name="Fleck N.D."/>
            <person name="Lindquist E."/>
            <person name="Grigoriev I.V."/>
            <person name="Doty S.L."/>
        </authorList>
    </citation>
    <scope>NUCLEOTIDE SEQUENCE [LARGE SCALE GENOMIC DNA]</scope>
    <source>
        <strain evidence="5 6">WP1</strain>
    </source>
</reference>